<gene>
    <name evidence="1" type="ORF">Pla52o_07350</name>
</gene>
<comment type="caution">
    <text evidence="1">The sequence shown here is derived from an EMBL/GenBank/DDBJ whole genome shotgun (WGS) entry which is preliminary data.</text>
</comment>
<dbReference type="RefSeq" id="WP_261343332.1">
    <property type="nucleotide sequence ID" value="NZ_SJPT01000001.1"/>
</dbReference>
<evidence type="ECO:0000313" key="2">
    <source>
        <dbReference type="Proteomes" id="UP000316304"/>
    </source>
</evidence>
<keyword evidence="2" id="KW-1185">Reference proteome</keyword>
<organism evidence="1 2">
    <name type="scientific">Novipirellula galeiformis</name>
    <dbReference type="NCBI Taxonomy" id="2528004"/>
    <lineage>
        <taxon>Bacteria</taxon>
        <taxon>Pseudomonadati</taxon>
        <taxon>Planctomycetota</taxon>
        <taxon>Planctomycetia</taxon>
        <taxon>Pirellulales</taxon>
        <taxon>Pirellulaceae</taxon>
        <taxon>Novipirellula</taxon>
    </lineage>
</organism>
<reference evidence="1 2" key="1">
    <citation type="submission" date="2019-02" db="EMBL/GenBank/DDBJ databases">
        <title>Deep-cultivation of Planctomycetes and their phenomic and genomic characterization uncovers novel biology.</title>
        <authorList>
            <person name="Wiegand S."/>
            <person name="Jogler M."/>
            <person name="Boedeker C."/>
            <person name="Pinto D."/>
            <person name="Vollmers J."/>
            <person name="Rivas-Marin E."/>
            <person name="Kohn T."/>
            <person name="Peeters S.H."/>
            <person name="Heuer A."/>
            <person name="Rast P."/>
            <person name="Oberbeckmann S."/>
            <person name="Bunk B."/>
            <person name="Jeske O."/>
            <person name="Meyerdierks A."/>
            <person name="Storesund J.E."/>
            <person name="Kallscheuer N."/>
            <person name="Luecker S."/>
            <person name="Lage O.M."/>
            <person name="Pohl T."/>
            <person name="Merkel B.J."/>
            <person name="Hornburger P."/>
            <person name="Mueller R.-W."/>
            <person name="Bruemmer F."/>
            <person name="Labrenz M."/>
            <person name="Spormann A.M."/>
            <person name="Op Den Camp H."/>
            <person name="Overmann J."/>
            <person name="Amann R."/>
            <person name="Jetten M.S.M."/>
            <person name="Mascher T."/>
            <person name="Medema M.H."/>
            <person name="Devos D.P."/>
            <person name="Kaster A.-K."/>
            <person name="Ovreas L."/>
            <person name="Rohde M."/>
            <person name="Galperin M.Y."/>
            <person name="Jogler C."/>
        </authorList>
    </citation>
    <scope>NUCLEOTIDE SEQUENCE [LARGE SCALE GENOMIC DNA]</scope>
    <source>
        <strain evidence="1 2">Pla52o</strain>
    </source>
</reference>
<accession>A0A5C6CQQ7</accession>
<dbReference type="Proteomes" id="UP000316304">
    <property type="component" value="Unassembled WGS sequence"/>
</dbReference>
<dbReference type="EMBL" id="SJPT01000001">
    <property type="protein sequence ID" value="TWU26880.1"/>
    <property type="molecule type" value="Genomic_DNA"/>
</dbReference>
<name>A0A5C6CQQ7_9BACT</name>
<sequence>MTILHLVTKFFVAAEHVEGTFTRMWSCIDDDDLAMLRSSS</sequence>
<evidence type="ECO:0000313" key="1">
    <source>
        <dbReference type="EMBL" id="TWU26880.1"/>
    </source>
</evidence>
<proteinExistence type="predicted"/>
<dbReference type="AlphaFoldDB" id="A0A5C6CQQ7"/>
<protein>
    <submittedName>
        <fullName evidence="1">Uncharacterized protein</fullName>
    </submittedName>
</protein>